<dbReference type="Proteomes" id="UP000236546">
    <property type="component" value="Unassembled WGS sequence"/>
</dbReference>
<reference evidence="3 6" key="2">
    <citation type="submission" date="2017-02" db="EMBL/GenBank/DDBJ databases">
        <title>Genomes of Trichoderma spp. with biocontrol activity.</title>
        <authorList>
            <person name="Gardiner D."/>
            <person name="Kazan K."/>
            <person name="Vos C."/>
            <person name="Harvey P."/>
        </authorList>
    </citation>
    <scope>NUCLEOTIDE SEQUENCE [LARGE SCALE GENOMIC DNA]</scope>
    <source>
        <strain evidence="3 6">A5MH</strain>
    </source>
</reference>
<evidence type="ECO:0000313" key="3">
    <source>
        <dbReference type="EMBL" id="PNP43964.1"/>
    </source>
</evidence>
<dbReference type="PANTHER" id="PTHR10963">
    <property type="entry name" value="GLYCOSYL HYDROLASE-RELATED"/>
    <property type="match status" value="1"/>
</dbReference>
<reference evidence="4" key="3">
    <citation type="submission" date="2017-08" db="EMBL/GenBank/DDBJ databases">
        <title>Trichoderma gamsii strain T6085, whole genome shotgun sequencing project.</title>
        <authorList>
            <person name="Baroncelli R."/>
        </authorList>
    </citation>
    <scope>NUCLEOTIDE SEQUENCE</scope>
    <source>
        <strain evidence="4">T6085</strain>
    </source>
</reference>
<dbReference type="AlphaFoldDB" id="A0A0W7VQ87"/>
<gene>
    <name evidence="4" type="ORF">TGAM01_v207695</name>
    <name evidence="3" type="ORF">TGAMA5MH_04249</name>
</gene>
<organism evidence="3 6">
    <name type="scientific">Trichoderma gamsii</name>
    <dbReference type="NCBI Taxonomy" id="398673"/>
    <lineage>
        <taxon>Eukaryota</taxon>
        <taxon>Fungi</taxon>
        <taxon>Dikarya</taxon>
        <taxon>Ascomycota</taxon>
        <taxon>Pezizomycotina</taxon>
        <taxon>Sordariomycetes</taxon>
        <taxon>Hypocreomycetidae</taxon>
        <taxon>Hypocreales</taxon>
        <taxon>Hypocreaceae</taxon>
        <taxon>Trichoderma</taxon>
    </lineage>
</organism>
<feature type="signal peptide" evidence="1">
    <location>
        <begin position="1"/>
        <end position="19"/>
    </location>
</feature>
<dbReference type="Proteomes" id="UP000054821">
    <property type="component" value="Unassembled WGS sequence"/>
</dbReference>
<dbReference type="InterPro" id="IPR050546">
    <property type="entry name" value="Glycosyl_Hydrlase_16"/>
</dbReference>
<dbReference type="InterPro" id="IPR013320">
    <property type="entry name" value="ConA-like_dom_sf"/>
</dbReference>
<reference evidence="4 5" key="1">
    <citation type="journal article" date="2016" name="Genome Announc.">
        <title>Draft Whole-Genome Sequence of Trichoderma gamsii T6085, a Promising Biocontrol Agent of Fusarium Head Blight on Wheat.</title>
        <authorList>
            <person name="Baroncelli R."/>
            <person name="Zapparata A."/>
            <person name="Piaggeschi G."/>
            <person name="Sarrocco S."/>
            <person name="Vannacci G."/>
        </authorList>
    </citation>
    <scope>NUCLEOTIDE SEQUENCE [LARGE SCALE GENOMIC DNA]</scope>
    <source>
        <strain evidence="4 5">T6085</strain>
    </source>
</reference>
<dbReference type="InterPro" id="IPR000757">
    <property type="entry name" value="Beta-glucanase-like"/>
</dbReference>
<dbReference type="Pfam" id="PF00722">
    <property type="entry name" value="Glyco_hydro_16"/>
    <property type="match status" value="1"/>
</dbReference>
<evidence type="ECO:0000259" key="2">
    <source>
        <dbReference type="PROSITE" id="PS51762"/>
    </source>
</evidence>
<evidence type="ECO:0000256" key="1">
    <source>
        <dbReference type="SAM" id="SignalP"/>
    </source>
</evidence>
<comment type="caution">
    <text evidence="3">The sequence shown here is derived from an EMBL/GenBank/DDBJ whole genome shotgun (WGS) entry which is preliminary data.</text>
</comment>
<sequence>MWSPKIAAAVLAFVGASNAWAPPSYSGYNLVWSDSFAGNGGSSPNTGNWNIITGYLNVNGEQETYSSSTQNVQLSGGNTLQIVPWNNGGSWTSGRLESTYTFTPGAGKVTAVEASIRFGNNAPGNQQGMWPAFWMLGNSIRTGGGWPACGEIDIMEVVNDQSVGHGTIHCDVYPGGICNEGNGIGGSTNINGANTNFHTWRVQIDRTPSNWQSETITFFLDGAQYFQVAGSRINNQNVWNSLAHSPLYIILNVAVGGSFPGNTNGNTLGGYGSMMEVGYVAQYST</sequence>
<dbReference type="SUPFAM" id="SSF49899">
    <property type="entry name" value="Concanavalin A-like lectins/glucanases"/>
    <property type="match status" value="1"/>
</dbReference>
<dbReference type="STRING" id="398673.A0A0W7VQ87"/>
<dbReference type="CDD" id="cd02182">
    <property type="entry name" value="GH16_Strep_laminarinase_like"/>
    <property type="match status" value="1"/>
</dbReference>
<feature type="chain" id="PRO_5014528213" description="GH16 domain-containing protein" evidence="1">
    <location>
        <begin position="20"/>
        <end position="285"/>
    </location>
</feature>
<dbReference type="PANTHER" id="PTHR10963:SF60">
    <property type="entry name" value="GRAM-NEGATIVE BACTERIA-BINDING PROTEIN 1-RELATED"/>
    <property type="match status" value="1"/>
</dbReference>
<dbReference type="PROSITE" id="PS51762">
    <property type="entry name" value="GH16_2"/>
    <property type="match status" value="1"/>
</dbReference>
<keyword evidence="5" id="KW-1185">Reference proteome</keyword>
<dbReference type="EMBL" id="MTYH01000036">
    <property type="protein sequence ID" value="PNP43964.1"/>
    <property type="molecule type" value="Genomic_DNA"/>
</dbReference>
<evidence type="ECO:0000313" key="4">
    <source>
        <dbReference type="EMBL" id="PON23461.1"/>
    </source>
</evidence>
<accession>A0A0W7VQ87</accession>
<dbReference type="GO" id="GO:0005975">
    <property type="term" value="P:carbohydrate metabolic process"/>
    <property type="evidence" value="ECO:0007669"/>
    <property type="project" value="InterPro"/>
</dbReference>
<proteinExistence type="predicted"/>
<evidence type="ECO:0000313" key="6">
    <source>
        <dbReference type="Proteomes" id="UP000236546"/>
    </source>
</evidence>
<dbReference type="GO" id="GO:0004553">
    <property type="term" value="F:hydrolase activity, hydrolyzing O-glycosyl compounds"/>
    <property type="evidence" value="ECO:0007669"/>
    <property type="project" value="InterPro"/>
</dbReference>
<dbReference type="OrthoDB" id="192832at2759"/>
<dbReference type="Gene3D" id="2.60.120.200">
    <property type="match status" value="1"/>
</dbReference>
<protein>
    <recommendedName>
        <fullName evidence="2">GH16 domain-containing protein</fullName>
    </recommendedName>
</protein>
<name>A0A0W7VQ87_9HYPO</name>
<dbReference type="EMBL" id="JPDN02000029">
    <property type="protein sequence ID" value="PON23461.1"/>
    <property type="molecule type" value="Genomic_DNA"/>
</dbReference>
<keyword evidence="1" id="KW-0732">Signal</keyword>
<evidence type="ECO:0000313" key="5">
    <source>
        <dbReference type="Proteomes" id="UP000054821"/>
    </source>
</evidence>
<dbReference type="RefSeq" id="XP_018661639.1">
    <property type="nucleotide sequence ID" value="XM_018805189.1"/>
</dbReference>
<feature type="domain" description="GH16" evidence="2">
    <location>
        <begin position="16"/>
        <end position="285"/>
    </location>
</feature>
<dbReference type="GeneID" id="29985272"/>